<accession>A0A9K3GQ36</accession>
<evidence type="ECO:0000313" key="2">
    <source>
        <dbReference type="Proteomes" id="UP000265618"/>
    </source>
</evidence>
<protein>
    <submittedName>
        <fullName evidence="1">Uncharacterized protein</fullName>
    </submittedName>
</protein>
<comment type="caution">
    <text evidence="1">The sequence shown here is derived from an EMBL/GenBank/DDBJ whole genome shotgun (WGS) entry which is preliminary data.</text>
</comment>
<feature type="non-terminal residue" evidence="1">
    <location>
        <position position="1"/>
    </location>
</feature>
<dbReference type="AlphaFoldDB" id="A0A9K3GQ36"/>
<keyword evidence="2" id="KW-1185">Reference proteome</keyword>
<gene>
    <name evidence="1" type="ORF">KIPB_014131</name>
</gene>
<reference evidence="1 2" key="1">
    <citation type="journal article" date="2018" name="PLoS ONE">
        <title>The draft genome of Kipferlia bialata reveals reductive genome evolution in fornicate parasites.</title>
        <authorList>
            <person name="Tanifuji G."/>
            <person name="Takabayashi S."/>
            <person name="Kume K."/>
            <person name="Takagi M."/>
            <person name="Nakayama T."/>
            <person name="Kamikawa R."/>
            <person name="Inagaki Y."/>
            <person name="Hashimoto T."/>
        </authorList>
    </citation>
    <scope>NUCLEOTIDE SEQUENCE [LARGE SCALE GENOMIC DNA]</scope>
    <source>
        <strain evidence="1">NY0173</strain>
    </source>
</reference>
<proteinExistence type="predicted"/>
<name>A0A9K3GQ36_9EUKA</name>
<organism evidence="1 2">
    <name type="scientific">Kipferlia bialata</name>
    <dbReference type="NCBI Taxonomy" id="797122"/>
    <lineage>
        <taxon>Eukaryota</taxon>
        <taxon>Metamonada</taxon>
        <taxon>Carpediemonas-like organisms</taxon>
        <taxon>Kipferlia</taxon>
    </lineage>
</organism>
<evidence type="ECO:0000313" key="1">
    <source>
        <dbReference type="EMBL" id="GIQ91063.1"/>
    </source>
</evidence>
<sequence length="76" mass="8031">ALAPELVSRVGVSLLETPELVSRAERDFFGTMGHLVCGGRALEAIVACHGDAEQGVPKLETLAVGGQKETLLKFIK</sequence>
<dbReference type="Proteomes" id="UP000265618">
    <property type="component" value="Unassembled WGS sequence"/>
</dbReference>
<dbReference type="EMBL" id="BDIP01007087">
    <property type="protein sequence ID" value="GIQ91063.1"/>
    <property type="molecule type" value="Genomic_DNA"/>
</dbReference>